<comment type="subcellular location">
    <subcellularLocation>
        <location evidence="1">Endomembrane system</location>
        <topology evidence="1">Multi-pass membrane protein</topology>
    </subcellularLocation>
    <subcellularLocation>
        <location evidence="9">Endoplasmic reticulum membrane</location>
    </subcellularLocation>
</comment>
<evidence type="ECO:0000256" key="7">
    <source>
        <dbReference type="ARBA" id="ARBA00047186"/>
    </source>
</evidence>
<evidence type="ECO:0000256" key="3">
    <source>
        <dbReference type="ARBA" id="ARBA00022692"/>
    </source>
</evidence>
<protein>
    <recommendedName>
        <fullName evidence="7 9">Polyprenal reductase</fullName>
        <ecNumber evidence="2 9">1.3.1.94</ecNumber>
    </recommendedName>
</protein>
<feature type="transmembrane region" description="Helical" evidence="9">
    <location>
        <begin position="68"/>
        <end position="90"/>
    </location>
</feature>
<keyword evidence="9" id="KW-0256">Endoplasmic reticulum</keyword>
<feature type="transmembrane region" description="Helical" evidence="9">
    <location>
        <begin position="6"/>
        <end position="24"/>
    </location>
</feature>
<evidence type="ECO:0000256" key="1">
    <source>
        <dbReference type="ARBA" id="ARBA00004127"/>
    </source>
</evidence>
<dbReference type="InterPro" id="IPR039698">
    <property type="entry name" value="Dfg10/SRD5A3"/>
</dbReference>
<evidence type="ECO:0000259" key="10">
    <source>
        <dbReference type="Pfam" id="PF02544"/>
    </source>
</evidence>
<name>A0A1B6GPK4_9HEMI</name>
<reference evidence="11" key="1">
    <citation type="submission" date="2015-11" db="EMBL/GenBank/DDBJ databases">
        <title>De novo transcriptome assembly of four potential Pierce s Disease insect vectors from Arizona vineyards.</title>
        <authorList>
            <person name="Tassone E.E."/>
        </authorList>
    </citation>
    <scope>NUCLEOTIDE SEQUENCE</scope>
</reference>
<evidence type="ECO:0000256" key="9">
    <source>
        <dbReference type="RuleBase" id="RU367081"/>
    </source>
</evidence>
<dbReference type="EC" id="1.3.1.94" evidence="2 9"/>
<feature type="transmembrane region" description="Helical" evidence="9">
    <location>
        <begin position="237"/>
        <end position="262"/>
    </location>
</feature>
<dbReference type="InterPro" id="IPR001104">
    <property type="entry name" value="3-oxo-5_a-steroid_4-DH_C"/>
</dbReference>
<dbReference type="GO" id="GO:0102389">
    <property type="term" value="F:polyprenol reductase activity"/>
    <property type="evidence" value="ECO:0007669"/>
    <property type="project" value="UniProtKB-UniRule"/>
</dbReference>
<dbReference type="PANTHER" id="PTHR14624">
    <property type="entry name" value="DFG10 PROTEIN"/>
    <property type="match status" value="1"/>
</dbReference>
<dbReference type="UniPathway" id="UPA00378"/>
<comment type="similarity">
    <text evidence="6 9">Belongs to the steroid 5-alpha reductase family. Polyprenal reductase subfamily.</text>
</comment>
<sequence length="307" mass="35311">MELNLLKIGFTLMTLFIVVIGGFINNFEKCLPTFIAQTFRYGKFAYKGEPSSLRFIILEVPKRWFKHFYIFASLWSTFALVLMTHVYIFGGDMPQYLNVCLDFLGTSHRRAGVSAISAFIALILLTLQSWRRFYETFFVSVFSDSNINIAHYMVGYIHYFGAVAAILVEAPGLTPLSIGHRAVASLSDIRWTDALGSALFLWAFVHQFRAAVILANLRKNKKGDVVSLRHNIPSGDWFELVSCPHLLCEALMYLGLGLVLLGNYTWPFVFFWVLSNQMETALLTHWWYLSHFKEYPKERHAFIPYLL</sequence>
<dbReference type="EMBL" id="GECZ01005414">
    <property type="protein sequence ID" value="JAS64355.1"/>
    <property type="molecule type" value="Transcribed_RNA"/>
</dbReference>
<comment type="pathway">
    <text evidence="9">Protein modification; protein glycosylation.</text>
</comment>
<dbReference type="PANTHER" id="PTHR14624:SF0">
    <property type="entry name" value="POLYPRENOL REDUCTASE"/>
    <property type="match status" value="1"/>
</dbReference>
<comment type="catalytic activity">
    <reaction evidence="8 9">
        <text>a di-trans,poly-cis-dolichal + NADP(+) = a di-trans,poly-cis-polyprenal + NADPH + H(+)</text>
        <dbReference type="Rhea" id="RHEA:80727"/>
        <dbReference type="Rhea" id="RHEA-COMP:19536"/>
        <dbReference type="Rhea" id="RHEA-COMP:19537"/>
        <dbReference type="ChEBI" id="CHEBI:15378"/>
        <dbReference type="ChEBI" id="CHEBI:57783"/>
        <dbReference type="ChEBI" id="CHEBI:58349"/>
        <dbReference type="ChEBI" id="CHEBI:231623"/>
        <dbReference type="ChEBI" id="CHEBI:231637"/>
        <dbReference type="EC" id="1.3.1.94"/>
    </reaction>
    <physiologicalReaction direction="right-to-left" evidence="8 9">
        <dbReference type="Rhea" id="RHEA:80729"/>
    </physiologicalReaction>
</comment>
<keyword evidence="9" id="KW-0521">NADP</keyword>
<dbReference type="Pfam" id="PF02544">
    <property type="entry name" value="Steroid_dh"/>
    <property type="match status" value="1"/>
</dbReference>
<keyword evidence="3 9" id="KW-0812">Transmembrane</keyword>
<dbReference type="GO" id="GO:0005789">
    <property type="term" value="C:endoplasmic reticulum membrane"/>
    <property type="evidence" value="ECO:0007669"/>
    <property type="project" value="UniProtKB-SubCell"/>
</dbReference>
<accession>A0A1B6GPK4</accession>
<dbReference type="PROSITE" id="PS50244">
    <property type="entry name" value="S5A_REDUCTASE"/>
    <property type="match status" value="1"/>
</dbReference>
<keyword evidence="4 9" id="KW-1133">Transmembrane helix</keyword>
<dbReference type="GO" id="GO:0016095">
    <property type="term" value="P:polyprenol catabolic process"/>
    <property type="evidence" value="ECO:0007669"/>
    <property type="project" value="UniProtKB-UniRule"/>
</dbReference>
<comment type="function">
    <text evidence="9">Plays a key role in early steps of protein N-linked glycosylation by being involved in the conversion of polyprenol into dolichol. Acts as a polyprenal reductase that mediates the reduction of polyprenal into dolichal in a NADP-dependent mechanism. Dolichols are required for the synthesis of dolichol-linked monosaccharides and the oligosaccharide precursor used for N-glycosylation.</text>
</comment>
<evidence type="ECO:0000256" key="4">
    <source>
        <dbReference type="ARBA" id="ARBA00022989"/>
    </source>
</evidence>
<evidence type="ECO:0000256" key="8">
    <source>
        <dbReference type="ARBA" id="ARBA00049427"/>
    </source>
</evidence>
<dbReference type="AlphaFoldDB" id="A0A1B6GPK4"/>
<keyword evidence="5 9" id="KW-0472">Membrane</keyword>
<feature type="domain" description="3-oxo-5-alpha-steroid 4-dehydrogenase C-terminal" evidence="10">
    <location>
        <begin position="193"/>
        <end position="307"/>
    </location>
</feature>
<gene>
    <name evidence="11" type="ORF">g.7963</name>
</gene>
<organism evidence="11">
    <name type="scientific">Cuerna arida</name>
    <dbReference type="NCBI Taxonomy" id="1464854"/>
    <lineage>
        <taxon>Eukaryota</taxon>
        <taxon>Metazoa</taxon>
        <taxon>Ecdysozoa</taxon>
        <taxon>Arthropoda</taxon>
        <taxon>Hexapoda</taxon>
        <taxon>Insecta</taxon>
        <taxon>Pterygota</taxon>
        <taxon>Neoptera</taxon>
        <taxon>Paraneoptera</taxon>
        <taxon>Hemiptera</taxon>
        <taxon>Auchenorrhyncha</taxon>
        <taxon>Membracoidea</taxon>
        <taxon>Cicadellidae</taxon>
        <taxon>Cicadellinae</taxon>
        <taxon>Proconiini</taxon>
        <taxon>Cuerna</taxon>
    </lineage>
</organism>
<feature type="transmembrane region" description="Helical" evidence="9">
    <location>
        <begin position="149"/>
        <end position="168"/>
    </location>
</feature>
<evidence type="ECO:0000313" key="11">
    <source>
        <dbReference type="EMBL" id="JAS64355.1"/>
    </source>
</evidence>
<feature type="transmembrane region" description="Helical" evidence="9">
    <location>
        <begin position="110"/>
        <end position="128"/>
    </location>
</feature>
<dbReference type="GO" id="GO:0006488">
    <property type="term" value="P:dolichol-linked oligosaccharide biosynthetic process"/>
    <property type="evidence" value="ECO:0007669"/>
    <property type="project" value="UniProtKB-UniRule"/>
</dbReference>
<feature type="transmembrane region" description="Helical" evidence="9">
    <location>
        <begin position="194"/>
        <end position="217"/>
    </location>
</feature>
<proteinExistence type="inferred from homology"/>
<evidence type="ECO:0000256" key="5">
    <source>
        <dbReference type="ARBA" id="ARBA00023136"/>
    </source>
</evidence>
<dbReference type="GO" id="GO:0003865">
    <property type="term" value="F:3-oxo-5-alpha-steroid 4-dehydrogenase activity"/>
    <property type="evidence" value="ECO:0007669"/>
    <property type="project" value="TreeGrafter"/>
</dbReference>
<dbReference type="GO" id="GO:0160198">
    <property type="term" value="F:polyprenal reductase activity"/>
    <property type="evidence" value="ECO:0007669"/>
    <property type="project" value="UniProtKB-EC"/>
</dbReference>
<evidence type="ECO:0000256" key="6">
    <source>
        <dbReference type="ARBA" id="ARBA00046320"/>
    </source>
</evidence>
<keyword evidence="9" id="KW-0560">Oxidoreductase</keyword>
<evidence type="ECO:0000256" key="2">
    <source>
        <dbReference type="ARBA" id="ARBA00012522"/>
    </source>
</evidence>